<dbReference type="RefSeq" id="WP_128524659.1">
    <property type="nucleotide sequence ID" value="NZ_CP026118.1"/>
</dbReference>
<sequence>MNYEIVLNNEYILNDLLQDISMEEELDSVAVRMSLTIKSHPDLPVITGGDELKVTGKLFNTTSYGEIFNGVIWDVDDAKKGLKNISIEAYDRSIYLAKSEDEYLFSKGKTASHRLKEYASDWEIPLGEISDTHIALAKSVYRAQPIYRMIQRDLSETSDKGGDLFIPRMNRNRLDLVPFGSNRDVWILEANEEVRNRKTLESAVTQVKVLGKEEEDKKTPVLATVSKDTEKFGTLQKILQDDKVKTKKDAEKAGNKQLAGIDQTTTVRGLDINVIRVGDLVEVDNAQQYVISVKRDLKASGFMTLEMGSLDHIRRKYYDQGSF</sequence>
<reference evidence="2 3" key="1">
    <citation type="submission" date="2018-01" db="EMBL/GenBank/DDBJ databases">
        <title>The whole genome sequencing and assembly of Halobacillus litoralis ERB031 strain.</title>
        <authorList>
            <person name="Lee S.-J."/>
            <person name="Park M.-K."/>
            <person name="Kim J.-Y."/>
            <person name="Lee Y.-J."/>
            <person name="Yi H."/>
            <person name="Bahn Y.-S."/>
            <person name="Kim J.F."/>
            <person name="Lee D.-W."/>
        </authorList>
    </citation>
    <scope>NUCLEOTIDE SEQUENCE [LARGE SCALE GENOMIC DNA]</scope>
    <source>
        <strain evidence="2 3">ERB 031</strain>
    </source>
</reference>
<protein>
    <submittedName>
        <fullName evidence="2">Phage portal protein</fullName>
    </submittedName>
</protein>
<proteinExistence type="predicted"/>
<evidence type="ECO:0000313" key="3">
    <source>
        <dbReference type="Proteomes" id="UP000287756"/>
    </source>
</evidence>
<dbReference type="InterPro" id="IPR056937">
    <property type="entry name" value="YqbQ/XkdQ"/>
</dbReference>
<evidence type="ECO:0000259" key="1">
    <source>
        <dbReference type="Pfam" id="PF24032"/>
    </source>
</evidence>
<name>A0A410MCA3_9BACI</name>
<dbReference type="Pfam" id="PF24032">
    <property type="entry name" value="YQBQ"/>
    <property type="match status" value="1"/>
</dbReference>
<dbReference type="EMBL" id="CP026118">
    <property type="protein sequence ID" value="QAS52372.1"/>
    <property type="molecule type" value="Genomic_DNA"/>
</dbReference>
<dbReference type="Proteomes" id="UP000287756">
    <property type="component" value="Chromosome"/>
</dbReference>
<dbReference type="AlphaFoldDB" id="A0A410MCA3"/>
<organism evidence="2 3">
    <name type="scientific">Halobacillus litoralis</name>
    <dbReference type="NCBI Taxonomy" id="45668"/>
    <lineage>
        <taxon>Bacteria</taxon>
        <taxon>Bacillati</taxon>
        <taxon>Bacillota</taxon>
        <taxon>Bacilli</taxon>
        <taxon>Bacillales</taxon>
        <taxon>Bacillaceae</taxon>
        <taxon>Halobacillus</taxon>
    </lineage>
</organism>
<accession>A0A410MCA3</accession>
<dbReference type="OrthoDB" id="1698671at2"/>
<feature type="domain" description="YqbQ/XkdQ" evidence="1">
    <location>
        <begin position="46"/>
        <end position="286"/>
    </location>
</feature>
<evidence type="ECO:0000313" key="2">
    <source>
        <dbReference type="EMBL" id="QAS52372.1"/>
    </source>
</evidence>
<gene>
    <name evidence="2" type="ORF">HLI_09070</name>
</gene>
<dbReference type="KEGG" id="hli:HLI_09070"/>